<comment type="caution">
    <text evidence="4">The sequence shown here is derived from an EMBL/GenBank/DDBJ whole genome shotgun (WGS) entry which is preliminary data.</text>
</comment>
<keyword evidence="2" id="KW-0560">Oxidoreductase</keyword>
<dbReference type="NCBIfam" id="NF004514">
    <property type="entry name" value="PRK05855.1"/>
    <property type="match status" value="1"/>
</dbReference>
<dbReference type="Gene3D" id="3.40.50.720">
    <property type="entry name" value="NAD(P)-binding Rossmann-like Domain"/>
    <property type="match status" value="1"/>
</dbReference>
<evidence type="ECO:0000256" key="2">
    <source>
        <dbReference type="ARBA" id="ARBA00023002"/>
    </source>
</evidence>
<dbReference type="InterPro" id="IPR029058">
    <property type="entry name" value="AB_hydrolase_fold"/>
</dbReference>
<dbReference type="InterPro" id="IPR000073">
    <property type="entry name" value="AB_hydrolase_1"/>
</dbReference>
<dbReference type="InterPro" id="IPR057326">
    <property type="entry name" value="KR_dom"/>
</dbReference>
<dbReference type="PANTHER" id="PTHR43391:SF12">
    <property type="entry name" value="OXIDOREDUCTASE EPHD-RELATED"/>
    <property type="match status" value="1"/>
</dbReference>
<accession>A0ABU3PXF7</accession>
<proteinExistence type="inferred from homology"/>
<dbReference type="Proteomes" id="UP001268542">
    <property type="component" value="Unassembled WGS sequence"/>
</dbReference>
<feature type="domain" description="Ketoreductase" evidence="3">
    <location>
        <begin position="312"/>
        <end position="492"/>
    </location>
</feature>
<dbReference type="InterPro" id="IPR002347">
    <property type="entry name" value="SDR_fam"/>
</dbReference>
<sequence length="579" mass="62363">MTTTTSRTVRTSDGVDLAVVEEGPVGAPVLVLVHGYPDDRTVWDGVAAHLVDRFRVVRYDVRGCGASGVPARTRDYALERLATDLREVVDAVSPGVPVHLAAHDWGSIQTWEAVTDPAHAGRFSSFTSISGPSLDLAARWLRAGARHPRAALAQLAASSYIALFQLPVLPELAARSGLLDRAVAHSERAGTPWRRGRTVTRRPRKDAVNGLELYRANFLERMRRPRRVGTDVPVQVLAPTHDAHVSVALQTRAPVGFATRLHTRTIVGNHWVVAQRPATVAAKITDLVDHTTGGPLPRSLRPRSRHGDLAGRLALVTGAGSGIGRATCVELARRGADVVVTDLDETTAKETVGLVEQAGGEAWAYVLDVTDPAAWDRVAETVATAHGVPYVVVNNAGIGMGGPFLATTLEDWRRVVDVNLWGVVHGSRVLGRMLAEHGEGGHLVNVASAAAFAPSRSLPAYAATKAAVLSLTESLRAELAYAGIGVTAVCPGFVDTNITRTTRFVGTDPDEQRRLSEHQQAAYRRRDYPPERVARHLVDAMLADRPVAAISAEARALQLGHRYLPALTRRFARLDLNEL</sequence>
<evidence type="ECO:0000256" key="1">
    <source>
        <dbReference type="ARBA" id="ARBA00006484"/>
    </source>
</evidence>
<gene>
    <name evidence="4" type="ORF">RDV89_12670</name>
</gene>
<keyword evidence="5" id="KW-1185">Reference proteome</keyword>
<dbReference type="PRINTS" id="PR00081">
    <property type="entry name" value="GDHRDH"/>
</dbReference>
<dbReference type="RefSeq" id="WP_315733413.1">
    <property type="nucleotide sequence ID" value="NZ_JAVYII010000005.1"/>
</dbReference>
<dbReference type="InterPro" id="IPR020904">
    <property type="entry name" value="Sc_DH/Rdtase_CS"/>
</dbReference>
<dbReference type="SUPFAM" id="SSF51735">
    <property type="entry name" value="NAD(P)-binding Rossmann-fold domains"/>
    <property type="match status" value="1"/>
</dbReference>
<evidence type="ECO:0000313" key="4">
    <source>
        <dbReference type="EMBL" id="MDT9593927.1"/>
    </source>
</evidence>
<comment type="similarity">
    <text evidence="1">Belongs to the short-chain dehydrogenases/reductases (SDR) family.</text>
</comment>
<dbReference type="PROSITE" id="PS00061">
    <property type="entry name" value="ADH_SHORT"/>
    <property type="match status" value="1"/>
</dbReference>
<dbReference type="PRINTS" id="PR00080">
    <property type="entry name" value="SDRFAMILY"/>
</dbReference>
<organism evidence="4 5">
    <name type="scientific">Nocardioides imazamoxiresistens</name>
    <dbReference type="NCBI Taxonomy" id="3231893"/>
    <lineage>
        <taxon>Bacteria</taxon>
        <taxon>Bacillati</taxon>
        <taxon>Actinomycetota</taxon>
        <taxon>Actinomycetes</taxon>
        <taxon>Propionibacteriales</taxon>
        <taxon>Nocardioidaceae</taxon>
        <taxon>Nocardioides</taxon>
    </lineage>
</organism>
<dbReference type="Pfam" id="PF00106">
    <property type="entry name" value="adh_short"/>
    <property type="match status" value="1"/>
</dbReference>
<dbReference type="EMBL" id="JAVYII010000005">
    <property type="protein sequence ID" value="MDT9593927.1"/>
    <property type="molecule type" value="Genomic_DNA"/>
</dbReference>
<dbReference type="SUPFAM" id="SSF53474">
    <property type="entry name" value="alpha/beta-Hydrolases"/>
    <property type="match status" value="1"/>
</dbReference>
<reference evidence="4 5" key="1">
    <citation type="submission" date="2023-08" db="EMBL/GenBank/DDBJ databases">
        <title>Nocardioides seae sp. nov., a bacterium isolated from a soil.</title>
        <authorList>
            <person name="Wang X."/>
        </authorList>
    </citation>
    <scope>NUCLEOTIDE SEQUENCE [LARGE SCALE GENOMIC DNA]</scope>
    <source>
        <strain evidence="4 5">YZH12</strain>
    </source>
</reference>
<dbReference type="InterPro" id="IPR036291">
    <property type="entry name" value="NAD(P)-bd_dom_sf"/>
</dbReference>
<name>A0ABU3PXF7_9ACTN</name>
<dbReference type="Pfam" id="PF00561">
    <property type="entry name" value="Abhydrolase_1"/>
    <property type="match status" value="1"/>
</dbReference>
<evidence type="ECO:0000259" key="3">
    <source>
        <dbReference type="SMART" id="SM00822"/>
    </source>
</evidence>
<dbReference type="SMART" id="SM00822">
    <property type="entry name" value="PKS_KR"/>
    <property type="match status" value="1"/>
</dbReference>
<protein>
    <submittedName>
        <fullName evidence="4">SDR family oxidoreductase</fullName>
    </submittedName>
</protein>
<dbReference type="Gene3D" id="3.40.50.1820">
    <property type="entry name" value="alpha/beta hydrolase"/>
    <property type="match status" value="1"/>
</dbReference>
<evidence type="ECO:0000313" key="5">
    <source>
        <dbReference type="Proteomes" id="UP001268542"/>
    </source>
</evidence>
<dbReference type="PANTHER" id="PTHR43391">
    <property type="entry name" value="RETINOL DEHYDROGENASE-RELATED"/>
    <property type="match status" value="1"/>
</dbReference>
<dbReference type="CDD" id="cd05233">
    <property type="entry name" value="SDR_c"/>
    <property type="match status" value="1"/>
</dbReference>